<organism evidence="3 4">
    <name type="scientific">Cuscuta australis</name>
    <dbReference type="NCBI Taxonomy" id="267555"/>
    <lineage>
        <taxon>Eukaryota</taxon>
        <taxon>Viridiplantae</taxon>
        <taxon>Streptophyta</taxon>
        <taxon>Embryophyta</taxon>
        <taxon>Tracheophyta</taxon>
        <taxon>Spermatophyta</taxon>
        <taxon>Magnoliopsida</taxon>
        <taxon>eudicotyledons</taxon>
        <taxon>Gunneridae</taxon>
        <taxon>Pentapetalae</taxon>
        <taxon>asterids</taxon>
        <taxon>lamiids</taxon>
        <taxon>Solanales</taxon>
        <taxon>Convolvulaceae</taxon>
        <taxon>Cuscuteae</taxon>
        <taxon>Cuscuta</taxon>
        <taxon>Cuscuta subgen. Grammica</taxon>
        <taxon>Cuscuta sect. Cleistogrammica</taxon>
    </lineage>
</organism>
<sequence length="94" mass="10530">MGADFSDFIAKKVTQLSPSVFAYHSGFNSGFNCAEAVNVAPVDWLDQGQTTVELYSKQYRRTSLLHDKLLLGAARKAVRALSELFFLRKKTQKT</sequence>
<dbReference type="PANTHER" id="PTHR10694">
    <property type="entry name" value="LYSINE-SPECIFIC DEMETHYLASE"/>
    <property type="match status" value="1"/>
</dbReference>
<comment type="subcellular location">
    <subcellularLocation>
        <location evidence="1">Nucleus</location>
    </subcellularLocation>
</comment>
<keyword evidence="4" id="KW-1185">Reference proteome</keyword>
<dbReference type="EMBL" id="NQVE01000098">
    <property type="protein sequence ID" value="RAL48236.1"/>
    <property type="molecule type" value="Genomic_DNA"/>
</dbReference>
<protein>
    <submittedName>
        <fullName evidence="3">Uncharacterized protein</fullName>
    </submittedName>
</protein>
<evidence type="ECO:0000313" key="3">
    <source>
        <dbReference type="EMBL" id="RAL48236.1"/>
    </source>
</evidence>
<dbReference type="Gene3D" id="2.60.120.650">
    <property type="entry name" value="Cupin"/>
    <property type="match status" value="1"/>
</dbReference>
<dbReference type="GO" id="GO:0000785">
    <property type="term" value="C:chromatin"/>
    <property type="evidence" value="ECO:0007669"/>
    <property type="project" value="TreeGrafter"/>
</dbReference>
<accession>A0A328DS55</accession>
<evidence type="ECO:0000313" key="4">
    <source>
        <dbReference type="Proteomes" id="UP000249390"/>
    </source>
</evidence>
<comment type="caution">
    <text evidence="3">The sequence shown here is derived from an EMBL/GenBank/DDBJ whole genome shotgun (WGS) entry which is preliminary data.</text>
</comment>
<dbReference type="GO" id="GO:0010468">
    <property type="term" value="P:regulation of gene expression"/>
    <property type="evidence" value="ECO:0007669"/>
    <property type="project" value="TreeGrafter"/>
</dbReference>
<dbReference type="GO" id="GO:0005634">
    <property type="term" value="C:nucleus"/>
    <property type="evidence" value="ECO:0007669"/>
    <property type="project" value="UniProtKB-SubCell"/>
</dbReference>
<dbReference type="AlphaFoldDB" id="A0A328DS55"/>
<dbReference type="GO" id="GO:0034647">
    <property type="term" value="F:histone H3K4me/H3K4me2/H3K4me3 demethylase activity"/>
    <property type="evidence" value="ECO:0007669"/>
    <property type="project" value="TreeGrafter"/>
</dbReference>
<evidence type="ECO:0000256" key="2">
    <source>
        <dbReference type="ARBA" id="ARBA00023242"/>
    </source>
</evidence>
<dbReference type="PANTHER" id="PTHR10694:SF113">
    <property type="entry name" value="PROTEIN JUMONJI"/>
    <property type="match status" value="1"/>
</dbReference>
<keyword evidence="2" id="KW-0539">Nucleus</keyword>
<evidence type="ECO:0000256" key="1">
    <source>
        <dbReference type="ARBA" id="ARBA00004123"/>
    </source>
</evidence>
<gene>
    <name evidence="3" type="ORF">DM860_005660</name>
</gene>
<proteinExistence type="predicted"/>
<reference evidence="3 4" key="1">
    <citation type="submission" date="2018-06" db="EMBL/GenBank/DDBJ databases">
        <title>The Genome of Cuscuta australis (Dodder) Provides Insight into the Evolution of Plant Parasitism.</title>
        <authorList>
            <person name="Liu H."/>
        </authorList>
    </citation>
    <scope>NUCLEOTIDE SEQUENCE [LARGE SCALE GENOMIC DNA]</scope>
    <source>
        <strain evidence="4">cv. Yunnan</strain>
        <tissue evidence="3">Vines</tissue>
    </source>
</reference>
<name>A0A328DS55_9ASTE</name>
<dbReference type="SUPFAM" id="SSF51197">
    <property type="entry name" value="Clavaminate synthase-like"/>
    <property type="match status" value="1"/>
</dbReference>
<dbReference type="Proteomes" id="UP000249390">
    <property type="component" value="Unassembled WGS sequence"/>
</dbReference>